<gene>
    <name evidence="2" type="ORF">SAMN06265221_10514</name>
</gene>
<dbReference type="RefSeq" id="WP_142662569.1">
    <property type="nucleotide sequence ID" value="NZ_FXTK01000005.1"/>
</dbReference>
<sequence length="120" mass="13697">MIAFHRAIPILRSFDEAKARDFYCGFLGFTVGFQHRFHPTAPLYMEVERAGLKLHLSEHHGDATPGSTVFVPMQGAAEFHAELLARDYPNNRPGLEDLPWGRQVEVIDPFGNRIRFCQQD</sequence>
<dbReference type="SUPFAM" id="SSF54593">
    <property type="entry name" value="Glyoxalase/Bleomycin resistance protein/Dihydroxybiphenyl dioxygenase"/>
    <property type="match status" value="1"/>
</dbReference>
<evidence type="ECO:0000256" key="1">
    <source>
        <dbReference type="ARBA" id="ARBA00023251"/>
    </source>
</evidence>
<evidence type="ECO:0000313" key="2">
    <source>
        <dbReference type="EMBL" id="SMO60422.1"/>
    </source>
</evidence>
<evidence type="ECO:0000313" key="3">
    <source>
        <dbReference type="Proteomes" id="UP000319014"/>
    </source>
</evidence>
<dbReference type="Proteomes" id="UP000319014">
    <property type="component" value="Unassembled WGS sequence"/>
</dbReference>
<dbReference type="GO" id="GO:0046677">
    <property type="term" value="P:response to antibiotic"/>
    <property type="evidence" value="ECO:0007669"/>
    <property type="project" value="UniProtKB-KW"/>
</dbReference>
<dbReference type="CDD" id="cd08349">
    <property type="entry name" value="BLMA_like"/>
    <property type="match status" value="1"/>
</dbReference>
<evidence type="ECO:0008006" key="4">
    <source>
        <dbReference type="Google" id="ProtNLM"/>
    </source>
</evidence>
<organism evidence="2 3">
    <name type="scientific">Paracoccus laeviglucosivorans</name>
    <dbReference type="NCBI Taxonomy" id="1197861"/>
    <lineage>
        <taxon>Bacteria</taxon>
        <taxon>Pseudomonadati</taxon>
        <taxon>Pseudomonadota</taxon>
        <taxon>Alphaproteobacteria</taxon>
        <taxon>Rhodobacterales</taxon>
        <taxon>Paracoccaceae</taxon>
        <taxon>Paracoccus</taxon>
    </lineage>
</organism>
<dbReference type="InterPro" id="IPR029068">
    <property type="entry name" value="Glyas_Bleomycin-R_OHBP_Dase"/>
</dbReference>
<keyword evidence="1" id="KW-0046">Antibiotic resistance</keyword>
<dbReference type="Pfam" id="PF19581">
    <property type="entry name" value="Glyoxalase_7"/>
    <property type="match status" value="1"/>
</dbReference>
<protein>
    <recommendedName>
        <fullName evidence="4">Glyoxalase/Bleomycin resistance protein/Dioxygenase superfamily protein</fullName>
    </recommendedName>
</protein>
<name>A0A521CLV1_9RHOB</name>
<dbReference type="EMBL" id="FXTK01000005">
    <property type="protein sequence ID" value="SMO60422.1"/>
    <property type="molecule type" value="Genomic_DNA"/>
</dbReference>
<dbReference type="OrthoDB" id="9803104at2"/>
<dbReference type="InterPro" id="IPR000335">
    <property type="entry name" value="Bleomycin-R"/>
</dbReference>
<reference evidence="2 3" key="1">
    <citation type="submission" date="2017-05" db="EMBL/GenBank/DDBJ databases">
        <authorList>
            <person name="Varghese N."/>
            <person name="Submissions S."/>
        </authorList>
    </citation>
    <scope>NUCLEOTIDE SEQUENCE [LARGE SCALE GENOMIC DNA]</scope>
    <source>
        <strain evidence="2 3">DSM 100094</strain>
    </source>
</reference>
<keyword evidence="3" id="KW-1185">Reference proteome</keyword>
<dbReference type="Gene3D" id="3.10.180.10">
    <property type="entry name" value="2,3-Dihydroxybiphenyl 1,2-Dioxygenase, domain 1"/>
    <property type="match status" value="1"/>
</dbReference>
<dbReference type="AlphaFoldDB" id="A0A521CLV1"/>
<accession>A0A521CLV1</accession>
<proteinExistence type="predicted"/>